<keyword evidence="5" id="KW-1185">Reference proteome</keyword>
<comment type="catalytic activity">
    <reaction evidence="1">
        <text>beta-D-ribopyranose = beta-D-ribofuranose</text>
        <dbReference type="Rhea" id="RHEA:25432"/>
        <dbReference type="ChEBI" id="CHEBI:27476"/>
        <dbReference type="ChEBI" id="CHEBI:47002"/>
        <dbReference type="EC" id="5.4.99.62"/>
    </reaction>
</comment>
<evidence type="ECO:0000256" key="2">
    <source>
        <dbReference type="ARBA" id="ARBA00023235"/>
    </source>
</evidence>
<name>A0ABV7WZT2_9HYPH</name>
<sequence length="145" mass="15792">MLKRIPPLLGPELLATLRAMGHGDEIVIADANFPAEFLGPTAIRADGISATDMLEAILTLMPLDDFVEEAAIGMAVVGDPDARQPIYDLFEDIVRRHEPGMGFATIERFAFYERARQAAAIVQTGESRLYGNIILKKGVIRPDAA</sequence>
<organism evidence="4 5">
    <name type="scientific">Devosia honganensis</name>
    <dbReference type="NCBI Taxonomy" id="1610527"/>
    <lineage>
        <taxon>Bacteria</taxon>
        <taxon>Pseudomonadati</taxon>
        <taxon>Pseudomonadota</taxon>
        <taxon>Alphaproteobacteria</taxon>
        <taxon>Hyphomicrobiales</taxon>
        <taxon>Devosiaceae</taxon>
        <taxon>Devosia</taxon>
    </lineage>
</organism>
<evidence type="ECO:0000313" key="4">
    <source>
        <dbReference type="EMBL" id="MFC3703854.1"/>
    </source>
</evidence>
<dbReference type="PANTHER" id="PTHR31690">
    <property type="entry name" value="FUCOSE MUTAROTASE"/>
    <property type="match status" value="1"/>
</dbReference>
<keyword evidence="2" id="KW-0413">Isomerase</keyword>
<comment type="caution">
    <text evidence="4">The sequence shown here is derived from an EMBL/GenBank/DDBJ whole genome shotgun (WGS) entry which is preliminary data.</text>
</comment>
<dbReference type="Proteomes" id="UP001595613">
    <property type="component" value="Unassembled WGS sequence"/>
</dbReference>
<dbReference type="InterPro" id="IPR050443">
    <property type="entry name" value="RbsD/FucU_mutarotase"/>
</dbReference>
<evidence type="ECO:0000313" key="5">
    <source>
        <dbReference type="Proteomes" id="UP001595613"/>
    </source>
</evidence>
<dbReference type="Gene3D" id="3.40.1650.10">
    <property type="entry name" value="RbsD-like domain"/>
    <property type="match status" value="1"/>
</dbReference>
<comment type="catalytic activity">
    <reaction evidence="3">
        <text>alpha-L-fucose = beta-L-fucose</text>
        <dbReference type="Rhea" id="RHEA:25580"/>
        <dbReference type="ChEBI" id="CHEBI:42548"/>
        <dbReference type="ChEBI" id="CHEBI:42589"/>
        <dbReference type="EC" id="5.1.3.29"/>
    </reaction>
</comment>
<reference evidence="5" key="1">
    <citation type="journal article" date="2019" name="Int. J. Syst. Evol. Microbiol.">
        <title>The Global Catalogue of Microorganisms (GCM) 10K type strain sequencing project: providing services to taxonomists for standard genome sequencing and annotation.</title>
        <authorList>
            <consortium name="The Broad Institute Genomics Platform"/>
            <consortium name="The Broad Institute Genome Sequencing Center for Infectious Disease"/>
            <person name="Wu L."/>
            <person name="Ma J."/>
        </authorList>
    </citation>
    <scope>NUCLEOTIDE SEQUENCE [LARGE SCALE GENOMIC DNA]</scope>
    <source>
        <strain evidence="5">KCTC 42281</strain>
    </source>
</reference>
<protein>
    <submittedName>
        <fullName evidence="4">RbsD/FucU family protein</fullName>
    </submittedName>
</protein>
<proteinExistence type="predicted"/>
<gene>
    <name evidence="4" type="ORF">ACFOOL_03685</name>
</gene>
<dbReference type="EMBL" id="JBHRYD010000001">
    <property type="protein sequence ID" value="MFC3703854.1"/>
    <property type="molecule type" value="Genomic_DNA"/>
</dbReference>
<accession>A0ABV7WZT2</accession>
<dbReference type="InterPro" id="IPR007721">
    <property type="entry name" value="RbsD_FucU"/>
</dbReference>
<evidence type="ECO:0000256" key="1">
    <source>
        <dbReference type="ARBA" id="ARBA00000223"/>
    </source>
</evidence>
<evidence type="ECO:0000256" key="3">
    <source>
        <dbReference type="ARBA" id="ARBA00036324"/>
    </source>
</evidence>
<dbReference type="Pfam" id="PF05025">
    <property type="entry name" value="RbsD_FucU"/>
    <property type="match status" value="1"/>
</dbReference>
<dbReference type="SUPFAM" id="SSF102546">
    <property type="entry name" value="RbsD-like"/>
    <property type="match status" value="1"/>
</dbReference>
<dbReference type="InterPro" id="IPR023750">
    <property type="entry name" value="RbsD-like_sf"/>
</dbReference>
<dbReference type="PANTHER" id="PTHR31690:SF4">
    <property type="entry name" value="FUCOSE MUTAROTASE"/>
    <property type="match status" value="1"/>
</dbReference>
<dbReference type="RefSeq" id="WP_380094962.1">
    <property type="nucleotide sequence ID" value="NZ_JBHRYD010000001.1"/>
</dbReference>